<evidence type="ECO:0000313" key="1">
    <source>
        <dbReference type="EMBL" id="GAA2152402.1"/>
    </source>
</evidence>
<dbReference type="SUPFAM" id="SSF56112">
    <property type="entry name" value="Protein kinase-like (PK-like)"/>
    <property type="match status" value="1"/>
</dbReference>
<name>A0ABP5LRB1_9ACTN</name>
<evidence type="ECO:0008006" key="3">
    <source>
        <dbReference type="Google" id="ProtNLM"/>
    </source>
</evidence>
<dbReference type="EMBL" id="BAAAQR010000012">
    <property type="protein sequence ID" value="GAA2152402.1"/>
    <property type="molecule type" value="Genomic_DNA"/>
</dbReference>
<reference evidence="2" key="1">
    <citation type="journal article" date="2019" name="Int. J. Syst. Evol. Microbiol.">
        <title>The Global Catalogue of Microorganisms (GCM) 10K type strain sequencing project: providing services to taxonomists for standard genome sequencing and annotation.</title>
        <authorList>
            <consortium name="The Broad Institute Genomics Platform"/>
            <consortium name="The Broad Institute Genome Sequencing Center for Infectious Disease"/>
            <person name="Wu L."/>
            <person name="Ma J."/>
        </authorList>
    </citation>
    <scope>NUCLEOTIDE SEQUENCE [LARGE SCALE GENOMIC DNA]</scope>
    <source>
        <strain evidence="2">JCM 16022</strain>
    </source>
</reference>
<keyword evidence="2" id="KW-1185">Reference proteome</keyword>
<accession>A0ABP5LRB1</accession>
<comment type="caution">
    <text evidence="1">The sequence shown here is derived from an EMBL/GenBank/DDBJ whole genome shotgun (WGS) entry which is preliminary data.</text>
</comment>
<evidence type="ECO:0000313" key="2">
    <source>
        <dbReference type="Proteomes" id="UP001501771"/>
    </source>
</evidence>
<dbReference type="Gene3D" id="3.90.1200.10">
    <property type="match status" value="1"/>
</dbReference>
<protein>
    <recommendedName>
        <fullName evidence="3">Aminoglycoside phosphotransferase domain-containing protein</fullName>
    </recommendedName>
</protein>
<organism evidence="1 2">
    <name type="scientific">Nocardioides koreensis</name>
    <dbReference type="NCBI Taxonomy" id="433651"/>
    <lineage>
        <taxon>Bacteria</taxon>
        <taxon>Bacillati</taxon>
        <taxon>Actinomycetota</taxon>
        <taxon>Actinomycetes</taxon>
        <taxon>Propionibacteriales</taxon>
        <taxon>Nocardioidaceae</taxon>
        <taxon>Nocardioides</taxon>
    </lineage>
</organism>
<proteinExistence type="predicted"/>
<gene>
    <name evidence="1" type="ORF">GCM10009844_35730</name>
</gene>
<dbReference type="Proteomes" id="UP001501771">
    <property type="component" value="Unassembled WGS sequence"/>
</dbReference>
<dbReference type="InterPro" id="IPR011009">
    <property type="entry name" value="Kinase-like_dom_sf"/>
</dbReference>
<sequence length="337" mass="35830">MVNHSPGCDRGGVAPAELLREAVERRAVSGHEGKSGAGLERVRLADGRVLLVKRVTPGADFTLDLTGGGPSREYLLWRSGVLDALPDGVGHAVVDGWLEGATTVLVMRDLGDAVLTWEDRLPAAQAVAVMERLATLHRRFLGDPPADLAPLELVLTLFAPRRIRGLAAQGSELMALACRGWEIFADAVPSDVAGPVLGLLDDVRPLVAALASGPVTLTHGDAATVNMAFEGEDLVLLDWAMPTAAPGALDVARFLAGCSSVVEPSREALLAAYRRAAGPAADERSVRLALLSGLVWLGWNKALDAAEHPDPATRRRERADLDWWVRAARTTLERGEP</sequence>